<dbReference type="GO" id="GO:0006261">
    <property type="term" value="P:DNA-templated DNA replication"/>
    <property type="evidence" value="ECO:0007669"/>
    <property type="project" value="TreeGrafter"/>
</dbReference>
<sequence length="332" mass="37463">MWSEKYRPKKIDQLYFNHEGIKETLWGVLTMSSANPHLRFSGPAGCGKTSTIESLVHEWYPHLDDRKTMILELNASHDKGIDVIRNKVIPFMEQNIKPKHANPLYSFSKKVVILDEADSLTPDAQTALRRPMETCASHTMVVLLYNYASRIICPILSRAAPCILHPLCSAQIQQCLNSILAHEHIEIPEPQQVPFWTWFLPECADGDLRNAINKLQIVATSGAYEQGRFMLNTLPDLISIEQDVRMLMKSKDIQAMSHLAEKWSNAGLSGQAWCHQLLHWLFTSPDCYSFSPHHVACCISAISQAEYTLSHGADIDAVLGSVLLIFLFPLVE</sequence>
<dbReference type="GO" id="GO:0005524">
    <property type="term" value="F:ATP binding"/>
    <property type="evidence" value="ECO:0007669"/>
    <property type="project" value="UniProtKB-KW"/>
</dbReference>
<gene>
    <name evidence="5" type="ORF">Sylvanvirus9_31</name>
</gene>
<protein>
    <submittedName>
        <fullName evidence="5">Replication factor C small subunit</fullName>
    </submittedName>
</protein>
<dbReference type="PANTHER" id="PTHR11669">
    <property type="entry name" value="REPLICATION FACTOR C / DNA POLYMERASE III GAMMA-TAU SUBUNIT"/>
    <property type="match status" value="1"/>
</dbReference>
<dbReference type="Gene3D" id="3.40.50.300">
    <property type="entry name" value="P-loop containing nucleotide triphosphate hydrolases"/>
    <property type="match status" value="1"/>
</dbReference>
<evidence type="ECO:0000259" key="4">
    <source>
        <dbReference type="SMART" id="SM00382"/>
    </source>
</evidence>
<reference evidence="5" key="1">
    <citation type="submission" date="2018-10" db="EMBL/GenBank/DDBJ databases">
        <title>Hidden diversity of soil giant viruses.</title>
        <authorList>
            <person name="Schulz F."/>
            <person name="Alteio L."/>
            <person name="Goudeau D."/>
            <person name="Ryan E.M."/>
            <person name="Malmstrom R.R."/>
            <person name="Blanchard J."/>
            <person name="Woyke T."/>
        </authorList>
    </citation>
    <scope>NUCLEOTIDE SEQUENCE</scope>
    <source>
        <strain evidence="5">SYV1</strain>
    </source>
</reference>
<dbReference type="EMBL" id="MK072515">
    <property type="protein sequence ID" value="AYV86801.1"/>
    <property type="molecule type" value="Genomic_DNA"/>
</dbReference>
<dbReference type="InterPro" id="IPR027417">
    <property type="entry name" value="P-loop_NTPase"/>
</dbReference>
<dbReference type="InterPro" id="IPR003593">
    <property type="entry name" value="AAA+_ATPase"/>
</dbReference>
<dbReference type="SMART" id="SM00382">
    <property type="entry name" value="AAA"/>
    <property type="match status" value="1"/>
</dbReference>
<accession>A0A3G5AJR4</accession>
<name>A0A3G5AJR4_9VIRU</name>
<evidence type="ECO:0000256" key="3">
    <source>
        <dbReference type="ARBA" id="ARBA00022840"/>
    </source>
</evidence>
<evidence type="ECO:0000256" key="1">
    <source>
        <dbReference type="ARBA" id="ARBA00022705"/>
    </source>
</evidence>
<proteinExistence type="predicted"/>
<dbReference type="InterPro" id="IPR003959">
    <property type="entry name" value="ATPase_AAA_core"/>
</dbReference>
<evidence type="ECO:0000313" key="5">
    <source>
        <dbReference type="EMBL" id="AYV86801.1"/>
    </source>
</evidence>
<feature type="domain" description="AAA+ ATPase" evidence="4">
    <location>
        <begin position="34"/>
        <end position="169"/>
    </location>
</feature>
<dbReference type="GO" id="GO:0016887">
    <property type="term" value="F:ATP hydrolysis activity"/>
    <property type="evidence" value="ECO:0007669"/>
    <property type="project" value="InterPro"/>
</dbReference>
<dbReference type="Pfam" id="PF00004">
    <property type="entry name" value="AAA"/>
    <property type="match status" value="1"/>
</dbReference>
<dbReference type="PANTHER" id="PTHR11669:SF20">
    <property type="entry name" value="REPLICATION FACTOR C SUBUNIT 4"/>
    <property type="match status" value="1"/>
</dbReference>
<dbReference type="GO" id="GO:0003689">
    <property type="term" value="F:DNA clamp loader activity"/>
    <property type="evidence" value="ECO:0007669"/>
    <property type="project" value="TreeGrafter"/>
</dbReference>
<organism evidence="5">
    <name type="scientific">Sylvanvirus sp</name>
    <dbReference type="NCBI Taxonomy" id="2487774"/>
    <lineage>
        <taxon>Viruses</taxon>
    </lineage>
</organism>
<evidence type="ECO:0000256" key="2">
    <source>
        <dbReference type="ARBA" id="ARBA00022741"/>
    </source>
</evidence>
<dbReference type="SUPFAM" id="SSF52540">
    <property type="entry name" value="P-loop containing nucleoside triphosphate hydrolases"/>
    <property type="match status" value="1"/>
</dbReference>
<dbReference type="GO" id="GO:0006281">
    <property type="term" value="P:DNA repair"/>
    <property type="evidence" value="ECO:0007669"/>
    <property type="project" value="TreeGrafter"/>
</dbReference>
<keyword evidence="2" id="KW-0547">Nucleotide-binding</keyword>
<dbReference type="InterPro" id="IPR050238">
    <property type="entry name" value="DNA_Rep/Repair_Clamp_Loader"/>
</dbReference>
<keyword evidence="1" id="KW-0235">DNA replication</keyword>
<dbReference type="CDD" id="cd00009">
    <property type="entry name" value="AAA"/>
    <property type="match status" value="1"/>
</dbReference>
<keyword evidence="3" id="KW-0067">ATP-binding</keyword>